<feature type="transmembrane region" description="Helical" evidence="11">
    <location>
        <begin position="2003"/>
        <end position="2021"/>
    </location>
</feature>
<dbReference type="InterPro" id="IPR003440">
    <property type="entry name" value="Glyco_trans_48_dom"/>
</dbReference>
<feature type="transmembrane region" description="Helical" evidence="11">
    <location>
        <begin position="1764"/>
        <end position="1786"/>
    </location>
</feature>
<feature type="transmembrane region" description="Helical" evidence="11">
    <location>
        <begin position="621"/>
        <end position="643"/>
    </location>
</feature>
<evidence type="ECO:0000256" key="10">
    <source>
        <dbReference type="SAM" id="MobiDB-lite"/>
    </source>
</evidence>
<feature type="transmembrane region" description="Helical" evidence="11">
    <location>
        <begin position="1873"/>
        <end position="1892"/>
    </location>
</feature>
<feature type="transmembrane region" description="Helical" evidence="11">
    <location>
        <begin position="664"/>
        <end position="683"/>
    </location>
</feature>
<evidence type="ECO:0000256" key="3">
    <source>
        <dbReference type="ARBA" id="ARBA00012589"/>
    </source>
</evidence>
<dbReference type="GO" id="GO:0005886">
    <property type="term" value="C:plasma membrane"/>
    <property type="evidence" value="ECO:0007669"/>
    <property type="project" value="TreeGrafter"/>
</dbReference>
<keyword evidence="8 11" id="KW-0472">Membrane</keyword>
<feature type="compositionally biased region" description="Polar residues" evidence="10">
    <location>
        <begin position="2274"/>
        <end position="2285"/>
    </location>
</feature>
<dbReference type="GO" id="GO:0006075">
    <property type="term" value="P:(1-&gt;3)-beta-D-glucan biosynthetic process"/>
    <property type="evidence" value="ECO:0007669"/>
    <property type="project" value="InterPro"/>
</dbReference>
<evidence type="ECO:0000256" key="11">
    <source>
        <dbReference type="SAM" id="Phobius"/>
    </source>
</evidence>
<reference evidence="13 14" key="1">
    <citation type="submission" date="2017-08" db="EMBL/GenBank/DDBJ databases">
        <title>Acidophilic green algal genome provides insights into adaptation to an acidic environment.</title>
        <authorList>
            <person name="Hirooka S."/>
            <person name="Hirose Y."/>
            <person name="Kanesaki Y."/>
            <person name="Higuchi S."/>
            <person name="Fujiwara T."/>
            <person name="Onuma R."/>
            <person name="Era A."/>
            <person name="Ohbayashi R."/>
            <person name="Uzuka A."/>
            <person name="Nozaki H."/>
            <person name="Yoshikawa H."/>
            <person name="Miyagishima S.Y."/>
        </authorList>
    </citation>
    <scope>NUCLEOTIDE SEQUENCE [LARGE SCALE GENOMIC DNA]</scope>
    <source>
        <strain evidence="13 14">NIES-2499</strain>
    </source>
</reference>
<feature type="compositionally biased region" description="Low complexity" evidence="10">
    <location>
        <begin position="890"/>
        <end position="920"/>
    </location>
</feature>
<organism evidence="13 14">
    <name type="scientific">Chlamydomonas eustigma</name>
    <dbReference type="NCBI Taxonomy" id="1157962"/>
    <lineage>
        <taxon>Eukaryota</taxon>
        <taxon>Viridiplantae</taxon>
        <taxon>Chlorophyta</taxon>
        <taxon>core chlorophytes</taxon>
        <taxon>Chlorophyceae</taxon>
        <taxon>CS clade</taxon>
        <taxon>Chlamydomonadales</taxon>
        <taxon>Chlamydomonadaceae</taxon>
        <taxon>Chlamydomonas</taxon>
    </lineage>
</organism>
<dbReference type="STRING" id="1157962.A0A250X5T8"/>
<evidence type="ECO:0000313" key="13">
    <source>
        <dbReference type="EMBL" id="GAX78279.1"/>
    </source>
</evidence>
<evidence type="ECO:0000256" key="4">
    <source>
        <dbReference type="ARBA" id="ARBA00022676"/>
    </source>
</evidence>
<accession>A0A250X5T8</accession>
<feature type="transmembrane region" description="Helical" evidence="11">
    <location>
        <begin position="1806"/>
        <end position="1827"/>
    </location>
</feature>
<feature type="transmembrane region" description="Helical" evidence="11">
    <location>
        <begin position="1979"/>
        <end position="1997"/>
    </location>
</feature>
<proteinExistence type="inferred from homology"/>
<feature type="region of interest" description="Disordered" evidence="10">
    <location>
        <begin position="890"/>
        <end position="923"/>
    </location>
</feature>
<evidence type="ECO:0000256" key="8">
    <source>
        <dbReference type="ARBA" id="ARBA00023136"/>
    </source>
</evidence>
<feature type="transmembrane region" description="Helical" evidence="11">
    <location>
        <begin position="2073"/>
        <end position="2096"/>
    </location>
</feature>
<keyword evidence="7 11" id="KW-1133">Transmembrane helix</keyword>
<evidence type="ECO:0000256" key="2">
    <source>
        <dbReference type="ARBA" id="ARBA00009040"/>
    </source>
</evidence>
<keyword evidence="5" id="KW-0808">Transferase</keyword>
<evidence type="ECO:0000256" key="9">
    <source>
        <dbReference type="ARBA" id="ARBA00047777"/>
    </source>
</evidence>
<feature type="transmembrane region" description="Helical" evidence="11">
    <location>
        <begin position="1898"/>
        <end position="1917"/>
    </location>
</feature>
<evidence type="ECO:0000256" key="7">
    <source>
        <dbReference type="ARBA" id="ARBA00022989"/>
    </source>
</evidence>
<comment type="subcellular location">
    <subcellularLocation>
        <location evidence="1">Membrane</location>
        <topology evidence="1">Multi-pass membrane protein</topology>
    </subcellularLocation>
</comment>
<feature type="transmembrane region" description="Helical" evidence="11">
    <location>
        <begin position="775"/>
        <end position="794"/>
    </location>
</feature>
<dbReference type="Pfam" id="PF02364">
    <property type="entry name" value="Glucan_synthase"/>
    <property type="match status" value="3"/>
</dbReference>
<feature type="region of interest" description="Disordered" evidence="10">
    <location>
        <begin position="2231"/>
        <end position="2293"/>
    </location>
</feature>
<evidence type="ECO:0000259" key="12">
    <source>
        <dbReference type="SMART" id="SM01205"/>
    </source>
</evidence>
<keyword evidence="6 11" id="KW-0812">Transmembrane</keyword>
<feature type="transmembrane region" description="Helical" evidence="11">
    <location>
        <begin position="2042"/>
        <end position="2061"/>
    </location>
</feature>
<evidence type="ECO:0000256" key="5">
    <source>
        <dbReference type="ARBA" id="ARBA00022679"/>
    </source>
</evidence>
<dbReference type="PANTHER" id="PTHR12741:SF48">
    <property type="entry name" value="1,3-BETA-GLUCAN SYNTHASE COMPONENT FKS1-RELATED"/>
    <property type="match status" value="1"/>
</dbReference>
<comment type="caution">
    <text evidence="13">The sequence shown here is derived from an EMBL/GenBank/DDBJ whole genome shotgun (WGS) entry which is preliminary data.</text>
</comment>
<dbReference type="Proteomes" id="UP000232323">
    <property type="component" value="Unassembled WGS sequence"/>
</dbReference>
<dbReference type="InterPro" id="IPR026899">
    <property type="entry name" value="FKS1-like_dom1"/>
</dbReference>
<evidence type="ECO:0000256" key="6">
    <source>
        <dbReference type="ARBA" id="ARBA00022692"/>
    </source>
</evidence>
<dbReference type="GO" id="GO:0000148">
    <property type="term" value="C:1,3-beta-D-glucan synthase complex"/>
    <property type="evidence" value="ECO:0007669"/>
    <property type="project" value="InterPro"/>
</dbReference>
<dbReference type="GO" id="GO:0008360">
    <property type="term" value="P:regulation of cell shape"/>
    <property type="evidence" value="ECO:0007669"/>
    <property type="project" value="UniProtKB-KW"/>
</dbReference>
<feature type="domain" description="1,3-beta-glucan synthase component FKS1-like" evidence="12">
    <location>
        <begin position="190"/>
        <end position="414"/>
    </location>
</feature>
<evidence type="ECO:0000313" key="14">
    <source>
        <dbReference type="Proteomes" id="UP000232323"/>
    </source>
</evidence>
<dbReference type="PANTHER" id="PTHR12741">
    <property type="entry name" value="LYST-INTERACTING PROTEIN LIP5 DOPAMINE RESPONSIVE PROTEIN DRG-1"/>
    <property type="match status" value="1"/>
</dbReference>
<dbReference type="OrthoDB" id="1880850at2759"/>
<gene>
    <name evidence="13" type="ORF">CEUSTIGMA_g5721.t1</name>
</gene>
<dbReference type="EC" id="2.4.1.34" evidence="3"/>
<evidence type="ECO:0000256" key="1">
    <source>
        <dbReference type="ARBA" id="ARBA00004141"/>
    </source>
</evidence>
<comment type="catalytic activity">
    <reaction evidence="9">
        <text>[(1-&gt;3)-beta-D-glucosyl](n) + UDP-alpha-D-glucose = [(1-&gt;3)-beta-D-glucosyl](n+1) + UDP + H(+)</text>
        <dbReference type="Rhea" id="RHEA:21476"/>
        <dbReference type="Rhea" id="RHEA-COMP:11146"/>
        <dbReference type="Rhea" id="RHEA-COMP:14303"/>
        <dbReference type="ChEBI" id="CHEBI:15378"/>
        <dbReference type="ChEBI" id="CHEBI:37671"/>
        <dbReference type="ChEBI" id="CHEBI:58223"/>
        <dbReference type="ChEBI" id="CHEBI:58885"/>
        <dbReference type="EC" id="2.4.1.34"/>
    </reaction>
</comment>
<dbReference type="SMART" id="SM01205">
    <property type="entry name" value="FKS1_dom1"/>
    <property type="match status" value="1"/>
</dbReference>
<dbReference type="GO" id="GO:0003843">
    <property type="term" value="F:1,3-beta-D-glucan synthase activity"/>
    <property type="evidence" value="ECO:0007669"/>
    <property type="project" value="UniProtKB-EC"/>
</dbReference>
<feature type="transmembrane region" description="Helical" evidence="11">
    <location>
        <begin position="2108"/>
        <end position="2131"/>
    </location>
</feature>
<feature type="region of interest" description="Disordered" evidence="10">
    <location>
        <begin position="1"/>
        <end position="31"/>
    </location>
</feature>
<protein>
    <recommendedName>
        <fullName evidence="3">1,3-beta-glucan synthase</fullName>
        <ecNumber evidence="3">2.4.1.34</ecNumber>
    </recommendedName>
</protein>
<dbReference type="EMBL" id="BEGY01000031">
    <property type="protein sequence ID" value="GAX78279.1"/>
    <property type="molecule type" value="Genomic_DNA"/>
</dbReference>
<feature type="transmembrane region" description="Helical" evidence="11">
    <location>
        <begin position="724"/>
        <end position="744"/>
    </location>
</feature>
<comment type="similarity">
    <text evidence="2">Belongs to the glycosyltransferase 48 family.</text>
</comment>
<sequence length="2293" mass="252199">MRRITLDDVTIDQDPSSRPTNPELYSVKRLPGQHEHKPEIYASSWSEESGTDDYSAVERLLPDIFLPASEEERIYKTVWMVARAFGFQVFNLNPKPLNPSVQWTPATAFVATDHLISLLRDGWLRMLQQSGLKNPDRPDIAMSQCVAELHSNIFHSYEVNWCKLVSLQPRPRALTEYMAKSPAYSAYATHTLLCDLSLYFLMWTEAANVRHMSEASWFLFWCCSHTPAYVTLASTVLVEEALDESAVLLLEDGQQRQNSQALKPPGGMSLRDWRVHCRNNYQALISSSQASACHAPGQHPPSACFPISWEPLSALHAAHAVIEEQVAMAPMGSSAFEVAAGALHPAAVGAVRELAKYGDGGFWCSHVITPLFLLLAHEMDALAEEDSSHRLGYDDVNESLCSKERVHSTLTLLGVTREHLKGGSTNSAFAALAVWIGSPRSLAPLGGSFQPELRSGFLMDSLSQQQGPGGPQPQWFVADRATAFWSVQVARKTFVERRSWWAVYRAYHRVFMLNLVAFHLMMAQSLSPQDWRALSSAIITHAFLNALERYSNWLVSRHTTSVSQDKDKRQFGVRKSHQKRNLKVAKVAYEADPEKNIRLPYENPRAIRILRGQMKVEGSPVLGLFGFLEWWLLAIAVAALYGLQYGAPQSWQWRGQSVLSELQYVWKWVAVGYPSLFLLHTLLTTRPGYCISLSDAFCLPSFIRASSCRPRATYWLAGDLGVGFGSWLLQAIAWLLIMISKWAFEFFLISRPLSDQIRELLNFNNCDSPHLGDQCINLSWLLVVVTVSPFVFLVMVDGMIFYHAYLSITCILAYLLRLDCAQLPEWDELVAEFHRAPGRWWKKCVSSWSRAMLPAYYSSERARQARASLPEVNVVNSVLRIAATPSSADTASAASTTKGSSAGSQRPTSATRSPPTTAAANKLPHMGTLRRVVNSAAFDPVVASQWGAFCQAWNALVSDLREADLLNDTETRHCQFTRLHEGGQGWSAWEAARMLVSPVVLPSFFYAGQVQRVVDTGSVHGAEEVALEQLRNLALLLAADLGLLSGQQATAVQSMPVKAQPTNAAHMEARARMLPSAVRLVEALLGVSKGNSTPTQAAKVFCDALKTVTQGLEVECRAAGLATLDLSAPNLSGAALASSQALNVLLDLQEACKHTDELSRCLEALRPSAGRALPRQLVQVLHSMLTTQGAQACPSNSEARRILATFLNSLSLGGLNPAPALLETRSLTVLTPLYAEDVMYSLAGAETSILLGMGGEDPVSAGKNLPNLLLPDIPVTGNEERLSLLSFLRNMHPVEWDNFRERVLRQAHQAPLPSFPAAAAALKKLVKRGWLAVTENDFRSGGPLEAWAMELQLWASYRAQVLARTARGMVCAERALKVLAEIEFPQPLSLPDDLYQQWLNQLSKAKFTYVVAAQMYGKHRNSSDIKDRWMAHCIESLLERHSCMRVAFLDASGGGWSGSSSVLIRHSKDRSAGVGTVEELYRVRLPHNPYTGRGIVVGEGKPENQNHAIIFAFGEALQTIDMNQDGCLAEALKTRNLLAELGPDTKIIDKPYTTLAAQAAVRAAADSNSQRSSSTSTVGKMSVLGELERLRVKRSKQRYTAICGFKEWIFSHKAGALASFAAATEYAFATVIQRDMARGNVRLHYGHPDVFDKLHCMTRGGLSKATRGLHVSEDVMGGLNHTLRGAKIKYTEAISCGKGRDMGFNSILTFETKISCGNGEVLLTRDMARLAPRMDIFRLLHFYHSGLGYFVTARLMMLSIYTQALSMAVVALAGYGLASTNLQLLIQIGLVSSLPYLSQLIVETGIINAILVFMQQIISGNVAFSIFRMQTTASAFAADVTYGGANYLASGRGFAYRPSSFVQLYASYGRSHLFLGYDLGLLAVVVAANFGSQGNYGALMWGIWLVAASLLVAPFWFNPLSFNMKSVEANWKQWRLWLKGEVDQEVQASWHTWNRRQLQRVRDDQGRQEAQWMARIQGLLFNATPHVMLAFVAATWVTEETTSYLLLTMGLWIIVAVFLQVRLHLLDHAYYKTWTRFKTGSIILGVIAAFIVYVVLISQYWSNYDVTVRTVFLTLYMHLSILLALHAAATQLFSGLSLGGGLVDSGFWVLDCVSGTLLLALIALLSIGGLLEKLQIILLFNSNFARCLKDSRAVRSLAMAMGSSWQQAGKDVKMAAPQDSDQAVAQQMNEAATSLLQAAPSLRVRGVFGAVGNATNKLAATLFGRPSLHAPSVSNLQGQESAPAAGSPNGRGAPVGGVAGAPEFSRLDLPPPQQGWQAGSTNSARSRLGLLPQ</sequence>
<name>A0A250X5T8_9CHLO</name>
<keyword evidence="4" id="KW-0328">Glycosyltransferase</keyword>
<keyword evidence="14" id="KW-1185">Reference proteome</keyword>